<accession>A0A4Z2GBJ8</accession>
<proteinExistence type="predicted"/>
<feature type="compositionally biased region" description="Basic and acidic residues" evidence="1">
    <location>
        <begin position="1"/>
        <end position="34"/>
    </location>
</feature>
<feature type="region of interest" description="Disordered" evidence="1">
    <location>
        <begin position="1"/>
        <end position="37"/>
    </location>
</feature>
<protein>
    <submittedName>
        <fullName evidence="2">Uncharacterized protein</fullName>
    </submittedName>
</protein>
<evidence type="ECO:0000256" key="1">
    <source>
        <dbReference type="SAM" id="MobiDB-lite"/>
    </source>
</evidence>
<evidence type="ECO:0000313" key="2">
    <source>
        <dbReference type="EMBL" id="TNN50445.1"/>
    </source>
</evidence>
<name>A0A4Z2GBJ8_9TELE</name>
<dbReference type="Proteomes" id="UP000314294">
    <property type="component" value="Unassembled WGS sequence"/>
</dbReference>
<comment type="caution">
    <text evidence="2">The sequence shown here is derived from an EMBL/GenBank/DDBJ whole genome shotgun (WGS) entry which is preliminary data.</text>
</comment>
<keyword evidence="3" id="KW-1185">Reference proteome</keyword>
<gene>
    <name evidence="2" type="ORF">EYF80_039371</name>
</gene>
<sequence>MERGGREERGRKKGTEGLRRGGSRRNTETEKEAGQHPVRVGRVLPINVDSLWRPCLPYI</sequence>
<reference evidence="2 3" key="1">
    <citation type="submission" date="2019-03" db="EMBL/GenBank/DDBJ databases">
        <title>First draft genome of Liparis tanakae, snailfish: a comprehensive survey of snailfish specific genes.</title>
        <authorList>
            <person name="Kim W."/>
            <person name="Song I."/>
            <person name="Jeong J.-H."/>
            <person name="Kim D."/>
            <person name="Kim S."/>
            <person name="Ryu S."/>
            <person name="Song J.Y."/>
            <person name="Lee S.K."/>
        </authorList>
    </citation>
    <scope>NUCLEOTIDE SEQUENCE [LARGE SCALE GENOMIC DNA]</scope>
    <source>
        <tissue evidence="2">Muscle</tissue>
    </source>
</reference>
<dbReference type="EMBL" id="SRLO01000617">
    <property type="protein sequence ID" value="TNN50445.1"/>
    <property type="molecule type" value="Genomic_DNA"/>
</dbReference>
<dbReference type="AlphaFoldDB" id="A0A4Z2GBJ8"/>
<evidence type="ECO:0000313" key="3">
    <source>
        <dbReference type="Proteomes" id="UP000314294"/>
    </source>
</evidence>
<organism evidence="2 3">
    <name type="scientific">Liparis tanakae</name>
    <name type="common">Tanaka's snailfish</name>
    <dbReference type="NCBI Taxonomy" id="230148"/>
    <lineage>
        <taxon>Eukaryota</taxon>
        <taxon>Metazoa</taxon>
        <taxon>Chordata</taxon>
        <taxon>Craniata</taxon>
        <taxon>Vertebrata</taxon>
        <taxon>Euteleostomi</taxon>
        <taxon>Actinopterygii</taxon>
        <taxon>Neopterygii</taxon>
        <taxon>Teleostei</taxon>
        <taxon>Neoteleostei</taxon>
        <taxon>Acanthomorphata</taxon>
        <taxon>Eupercaria</taxon>
        <taxon>Perciformes</taxon>
        <taxon>Cottioidei</taxon>
        <taxon>Cottales</taxon>
        <taxon>Liparidae</taxon>
        <taxon>Liparis</taxon>
    </lineage>
</organism>